<dbReference type="PANTHER" id="PTHR21624:SF1">
    <property type="entry name" value="ALKYLGLYCEROL MONOOXYGENASE"/>
    <property type="match status" value="1"/>
</dbReference>
<comment type="caution">
    <text evidence="9">The sequence shown here is derived from an EMBL/GenBank/DDBJ whole genome shotgun (WGS) entry which is preliminary data.</text>
</comment>
<evidence type="ECO:0000256" key="1">
    <source>
        <dbReference type="ARBA" id="ARBA00004127"/>
    </source>
</evidence>
<dbReference type="GO" id="GO:0008610">
    <property type="term" value="P:lipid biosynthetic process"/>
    <property type="evidence" value="ECO:0007669"/>
    <property type="project" value="InterPro"/>
</dbReference>
<dbReference type="AlphaFoldDB" id="A0A3C1KRE6"/>
<dbReference type="GO" id="GO:0005506">
    <property type="term" value="F:iron ion binding"/>
    <property type="evidence" value="ECO:0007669"/>
    <property type="project" value="InterPro"/>
</dbReference>
<keyword evidence="2 7" id="KW-0812">Transmembrane</keyword>
<dbReference type="GO" id="GO:0012505">
    <property type="term" value="C:endomembrane system"/>
    <property type="evidence" value="ECO:0007669"/>
    <property type="project" value="UniProtKB-SubCell"/>
</dbReference>
<reference evidence="9 10" key="1">
    <citation type="journal article" date="2018" name="Nat. Biotechnol.">
        <title>A standardized bacterial taxonomy based on genome phylogeny substantially revises the tree of life.</title>
        <authorList>
            <person name="Parks D.H."/>
            <person name="Chuvochina M."/>
            <person name="Waite D.W."/>
            <person name="Rinke C."/>
            <person name="Skarshewski A."/>
            <person name="Chaumeil P.A."/>
            <person name="Hugenholtz P."/>
        </authorList>
    </citation>
    <scope>NUCLEOTIDE SEQUENCE [LARGE SCALE GENOMIC DNA]</scope>
    <source>
        <strain evidence="9">UBA9158</strain>
    </source>
</reference>
<protein>
    <recommendedName>
        <fullName evidence="8">Fatty acid hydroxylase domain-containing protein</fullName>
    </recommendedName>
</protein>
<dbReference type="PANTHER" id="PTHR21624">
    <property type="entry name" value="STEROL DESATURASE-RELATED PROTEIN"/>
    <property type="match status" value="1"/>
</dbReference>
<evidence type="ECO:0000259" key="8">
    <source>
        <dbReference type="Pfam" id="PF04116"/>
    </source>
</evidence>
<evidence type="ECO:0000256" key="3">
    <source>
        <dbReference type="ARBA" id="ARBA00022989"/>
    </source>
</evidence>
<name>A0A3C1KRE6_9GAMM</name>
<comment type="subcellular location">
    <subcellularLocation>
        <location evidence="1">Endomembrane system</location>
        <topology evidence="1">Multi-pass membrane protein</topology>
    </subcellularLocation>
</comment>
<keyword evidence="6 7" id="KW-0472">Membrane</keyword>
<keyword evidence="4" id="KW-0560">Oxidoreductase</keyword>
<accession>A0A3C1KRE6</accession>
<evidence type="ECO:0000256" key="7">
    <source>
        <dbReference type="SAM" id="Phobius"/>
    </source>
</evidence>
<organism evidence="9 10">
    <name type="scientific">Haliea salexigens</name>
    <dbReference type="NCBI Taxonomy" id="287487"/>
    <lineage>
        <taxon>Bacteria</taxon>
        <taxon>Pseudomonadati</taxon>
        <taxon>Pseudomonadota</taxon>
        <taxon>Gammaproteobacteria</taxon>
        <taxon>Cellvibrionales</taxon>
        <taxon>Halieaceae</taxon>
        <taxon>Haliea</taxon>
    </lineage>
</organism>
<dbReference type="Proteomes" id="UP000259273">
    <property type="component" value="Unassembled WGS sequence"/>
</dbReference>
<dbReference type="Pfam" id="PF04116">
    <property type="entry name" value="FA_hydroxylase"/>
    <property type="match status" value="1"/>
</dbReference>
<evidence type="ECO:0000313" key="9">
    <source>
        <dbReference type="EMBL" id="HAN29279.1"/>
    </source>
</evidence>
<proteinExistence type="predicted"/>
<evidence type="ECO:0000256" key="6">
    <source>
        <dbReference type="ARBA" id="ARBA00023136"/>
    </source>
</evidence>
<dbReference type="EMBL" id="DMND01000220">
    <property type="protein sequence ID" value="HAN29279.1"/>
    <property type="molecule type" value="Genomic_DNA"/>
</dbReference>
<dbReference type="GO" id="GO:0050479">
    <property type="term" value="F:glyceryl-ether monooxygenase activity"/>
    <property type="evidence" value="ECO:0007669"/>
    <property type="project" value="TreeGrafter"/>
</dbReference>
<dbReference type="InterPro" id="IPR051689">
    <property type="entry name" value="Sterol_desaturase/TMEM195"/>
</dbReference>
<sequence length="320" mass="36989">MANAQQAWRVAWLVWLAWLVLGLLCILPAVLPLSSLPLLSDWLPAISHHVLPEKARYSPISYWLLLTLVWQLQRLRPVAPGPFFSVAFRQDLLWYFATMGFRLLFLGTWAFAVVTVYTHYLSFLTLPGVAQWHPIAQFVLGVLLADFARWLSHLIRHKVPLFWAFHSVHHAQRDLNLFTDARVHPVDRMVSSLVTSLALLVTGNGVPAVILWMVIETLYPKFYHANVRIDLGPLRYLLVTPQSHRVHHGVEHRYHDCNFGFLFSVWDRVFGTQYPEHHIWPPTGIPDAEFPLEQAGDPVGLFRTLYRQLIYPFASLRRRA</sequence>
<evidence type="ECO:0000256" key="4">
    <source>
        <dbReference type="ARBA" id="ARBA00023002"/>
    </source>
</evidence>
<feature type="transmembrane region" description="Helical" evidence="7">
    <location>
        <begin position="192"/>
        <end position="215"/>
    </location>
</feature>
<dbReference type="GO" id="GO:0016020">
    <property type="term" value="C:membrane"/>
    <property type="evidence" value="ECO:0007669"/>
    <property type="project" value="GOC"/>
</dbReference>
<feature type="transmembrane region" description="Helical" evidence="7">
    <location>
        <begin position="12"/>
        <end position="35"/>
    </location>
</feature>
<evidence type="ECO:0000313" key="10">
    <source>
        <dbReference type="Proteomes" id="UP000259273"/>
    </source>
</evidence>
<evidence type="ECO:0000256" key="2">
    <source>
        <dbReference type="ARBA" id="ARBA00022692"/>
    </source>
</evidence>
<dbReference type="InterPro" id="IPR006694">
    <property type="entry name" value="Fatty_acid_hydroxylase"/>
</dbReference>
<evidence type="ECO:0000256" key="5">
    <source>
        <dbReference type="ARBA" id="ARBA00023098"/>
    </source>
</evidence>
<keyword evidence="5" id="KW-0443">Lipid metabolism</keyword>
<gene>
    <name evidence="9" type="ORF">DCP75_16465</name>
</gene>
<feature type="transmembrane region" description="Helical" evidence="7">
    <location>
        <begin position="92"/>
        <end position="120"/>
    </location>
</feature>
<feature type="domain" description="Fatty acid hydroxylase" evidence="8">
    <location>
        <begin position="138"/>
        <end position="272"/>
    </location>
</feature>
<feature type="transmembrane region" description="Helical" evidence="7">
    <location>
        <begin position="132"/>
        <end position="151"/>
    </location>
</feature>
<dbReference type="GO" id="GO:0006643">
    <property type="term" value="P:membrane lipid metabolic process"/>
    <property type="evidence" value="ECO:0007669"/>
    <property type="project" value="TreeGrafter"/>
</dbReference>
<keyword evidence="3 7" id="KW-1133">Transmembrane helix</keyword>